<keyword evidence="4" id="KW-1185">Reference proteome</keyword>
<keyword evidence="2" id="KW-0732">Signal</keyword>
<proteinExistence type="predicted"/>
<evidence type="ECO:0000313" key="3">
    <source>
        <dbReference type="EMBL" id="SDY88515.1"/>
    </source>
</evidence>
<dbReference type="Pfam" id="PF02493">
    <property type="entry name" value="MORN"/>
    <property type="match status" value="8"/>
</dbReference>
<feature type="signal peptide" evidence="2">
    <location>
        <begin position="1"/>
        <end position="23"/>
    </location>
</feature>
<sequence length="392" mass="42560">MKALSFIALTVLLVLASFFQVYAEADTVKMVVEGGEVKELPVVFIDGEAHYSLEALSPILGWSFEEKDGVIHITSLDATEPISLAIESGNHSLKASSHIGTVDLSFPNGATYKGGVRNGKFHGNGELKLLSGAMYKGDFVEGELHGSGTYTASNGDRFNGTFQHNKIDGNGTYTYANGDRVTGRFSGTMAMGRVDVRYGSGGSDDNILWGKPLLPLEVTAFNLEVLNGNGSVKLSYTNGASYDGEVKAGTFHGNGTLKAPDGGSYNGIWMHDKMEGKGVMKLANGDEYNGYFQNNKFHGDGRYTFANGDIYNGDFENGLKHGEGTYDYVNKNKFEGYWVQGQKHTVNFQSDRSSVPRGYGILTIDGSRTASGNNLRQYVMYRNGERVGRIQP</sequence>
<dbReference type="EMBL" id="FNPV01000005">
    <property type="protein sequence ID" value="SDY88515.1"/>
    <property type="molecule type" value="Genomic_DNA"/>
</dbReference>
<name>A0A1H3NJA6_9FIRM</name>
<evidence type="ECO:0000313" key="4">
    <source>
        <dbReference type="Proteomes" id="UP000199230"/>
    </source>
</evidence>
<dbReference type="SUPFAM" id="SSF82185">
    <property type="entry name" value="Histone H3 K4-specific methyltransferase SET7/9 N-terminal domain"/>
    <property type="match status" value="2"/>
</dbReference>
<feature type="chain" id="PRO_5038512682" evidence="2">
    <location>
        <begin position="24"/>
        <end position="392"/>
    </location>
</feature>
<reference evidence="3 4" key="1">
    <citation type="submission" date="2016-10" db="EMBL/GenBank/DDBJ databases">
        <authorList>
            <person name="de Groot N.N."/>
        </authorList>
    </citation>
    <scope>NUCLEOTIDE SEQUENCE [LARGE SCALE GENOMIC DNA]</scope>
    <source>
        <strain evidence="3 4">APO</strain>
    </source>
</reference>
<evidence type="ECO:0000256" key="2">
    <source>
        <dbReference type="SAM" id="SignalP"/>
    </source>
</evidence>
<keyword evidence="1" id="KW-0677">Repeat</keyword>
<dbReference type="GO" id="GO:0005829">
    <property type="term" value="C:cytosol"/>
    <property type="evidence" value="ECO:0007669"/>
    <property type="project" value="TreeGrafter"/>
</dbReference>
<dbReference type="Proteomes" id="UP000199230">
    <property type="component" value="Unassembled WGS sequence"/>
</dbReference>
<accession>A0A1H3NJA6</accession>
<gene>
    <name evidence="3" type="ORF">SAMN05192546_105132</name>
</gene>
<dbReference type="RefSeq" id="WP_176968326.1">
    <property type="nucleotide sequence ID" value="NZ_FNPV01000005.1"/>
</dbReference>
<dbReference type="InterPro" id="IPR003409">
    <property type="entry name" value="MORN"/>
</dbReference>
<dbReference type="STRING" id="159292.SAMN05192546_105132"/>
<organism evidence="3 4">
    <name type="scientific">Tindallia californiensis</name>
    <dbReference type="NCBI Taxonomy" id="159292"/>
    <lineage>
        <taxon>Bacteria</taxon>
        <taxon>Bacillati</taxon>
        <taxon>Bacillota</taxon>
        <taxon>Clostridia</taxon>
        <taxon>Peptostreptococcales</taxon>
        <taxon>Tindalliaceae</taxon>
        <taxon>Tindallia</taxon>
    </lineage>
</organism>
<evidence type="ECO:0000256" key="1">
    <source>
        <dbReference type="ARBA" id="ARBA00022737"/>
    </source>
</evidence>
<dbReference type="Gene3D" id="2.20.110.10">
    <property type="entry name" value="Histone H3 K4-specific methyltransferase SET7/9 N-terminal domain"/>
    <property type="match status" value="4"/>
</dbReference>
<dbReference type="PANTHER" id="PTHR43215:SF14">
    <property type="entry name" value="RADIAL SPOKE HEAD 1 HOMOLOG"/>
    <property type="match status" value="1"/>
</dbReference>
<dbReference type="PANTHER" id="PTHR43215">
    <property type="entry name" value="RADIAL SPOKE HEAD 1 HOMOLOG"/>
    <property type="match status" value="1"/>
</dbReference>
<dbReference type="SMART" id="SM00698">
    <property type="entry name" value="MORN"/>
    <property type="match status" value="7"/>
</dbReference>
<dbReference type="AlphaFoldDB" id="A0A1H3NJA6"/>
<protein>
    <submittedName>
        <fullName evidence="3">Uncharacterized conserved protein</fullName>
    </submittedName>
</protein>